<evidence type="ECO:0000313" key="6">
    <source>
        <dbReference type="EMBL" id="RZC75355.1"/>
    </source>
</evidence>
<dbReference type="Proteomes" id="UP000316621">
    <property type="component" value="Chromosome 8"/>
</dbReference>
<dbReference type="GO" id="GO:0003714">
    <property type="term" value="F:transcription corepressor activity"/>
    <property type="evidence" value="ECO:0007669"/>
    <property type="project" value="InterPro"/>
</dbReference>
<sequence length="142" mass="16064">MNPLNSTDLNALVFHYLNESGFTEAAFSFEDEAGLKKSPIDGNKIPPGSLAKFECDSSVNDDLSFVQPLDLITMELVELLRTIKEKKAEIQRQREKDGGKSMGFGRAQQLKRQRGNEKVKQGNDGRPEKDKERKPKKRELVK</sequence>
<keyword evidence="7" id="KW-1185">Reference proteome</keyword>
<comment type="subcellular location">
    <subcellularLocation>
        <location evidence="1">Nucleus</location>
    </subcellularLocation>
</comment>
<dbReference type="AlphaFoldDB" id="A0A4Y7KTZ2"/>
<evidence type="ECO:0000256" key="5">
    <source>
        <dbReference type="SAM" id="MobiDB-lite"/>
    </source>
</evidence>
<dbReference type="GO" id="GO:0006357">
    <property type="term" value="P:regulation of transcription by RNA polymerase II"/>
    <property type="evidence" value="ECO:0007669"/>
    <property type="project" value="TreeGrafter"/>
</dbReference>
<dbReference type="Gramene" id="RZC75355">
    <property type="protein sequence ID" value="RZC75355"/>
    <property type="gene ID" value="C5167_050838"/>
</dbReference>
<dbReference type="GO" id="GO:0000118">
    <property type="term" value="C:histone deacetylase complex"/>
    <property type="evidence" value="ECO:0007669"/>
    <property type="project" value="TreeGrafter"/>
</dbReference>
<evidence type="ECO:0000256" key="4">
    <source>
        <dbReference type="ARBA" id="ARBA00023242"/>
    </source>
</evidence>
<keyword evidence="3" id="KW-0677">Repeat</keyword>
<name>A0A4Y7KTZ2_PAPSO</name>
<dbReference type="STRING" id="3469.A0A4Y7KTZ2"/>
<protein>
    <submittedName>
        <fullName evidence="6">Uncharacterized protein</fullName>
    </submittedName>
</protein>
<feature type="compositionally biased region" description="Basic and acidic residues" evidence="5">
    <location>
        <begin position="114"/>
        <end position="142"/>
    </location>
</feature>
<gene>
    <name evidence="6" type="ORF">C5167_050838</name>
</gene>
<dbReference type="EMBL" id="CM010722">
    <property type="protein sequence ID" value="RZC75355.1"/>
    <property type="molecule type" value="Genomic_DNA"/>
</dbReference>
<dbReference type="PROSITE" id="PS50896">
    <property type="entry name" value="LISH"/>
    <property type="match status" value="1"/>
</dbReference>
<evidence type="ECO:0000256" key="1">
    <source>
        <dbReference type="ARBA" id="ARBA00004123"/>
    </source>
</evidence>
<dbReference type="Pfam" id="PF08513">
    <property type="entry name" value="LisH"/>
    <property type="match status" value="1"/>
</dbReference>
<evidence type="ECO:0000256" key="2">
    <source>
        <dbReference type="ARBA" id="ARBA00022574"/>
    </source>
</evidence>
<dbReference type="PANTHER" id="PTHR22846">
    <property type="entry name" value="WD40 REPEAT PROTEIN"/>
    <property type="match status" value="1"/>
</dbReference>
<reference evidence="6 7" key="1">
    <citation type="journal article" date="2018" name="Science">
        <title>The opium poppy genome and morphinan production.</title>
        <authorList>
            <person name="Guo L."/>
            <person name="Winzer T."/>
            <person name="Yang X."/>
            <person name="Li Y."/>
            <person name="Ning Z."/>
            <person name="He Z."/>
            <person name="Teodor R."/>
            <person name="Lu Y."/>
            <person name="Bowser T.A."/>
            <person name="Graham I.A."/>
            <person name="Ye K."/>
        </authorList>
    </citation>
    <scope>NUCLEOTIDE SEQUENCE [LARGE SCALE GENOMIC DNA]</scope>
    <source>
        <strain evidence="7">cv. HN1</strain>
        <tissue evidence="6">Leaves</tissue>
    </source>
</reference>
<dbReference type="InterPro" id="IPR045183">
    <property type="entry name" value="Ebi-like"/>
</dbReference>
<accession>A0A4Y7KTZ2</accession>
<evidence type="ECO:0000313" key="7">
    <source>
        <dbReference type="Proteomes" id="UP000316621"/>
    </source>
</evidence>
<evidence type="ECO:0000256" key="3">
    <source>
        <dbReference type="ARBA" id="ARBA00022737"/>
    </source>
</evidence>
<feature type="region of interest" description="Disordered" evidence="5">
    <location>
        <begin position="89"/>
        <end position="142"/>
    </location>
</feature>
<keyword evidence="2" id="KW-0853">WD repeat</keyword>
<dbReference type="PANTHER" id="PTHR22846:SF2">
    <property type="entry name" value="F-BOX-LIKE_WD REPEAT-CONTAINING PROTEIN EBI"/>
    <property type="match status" value="1"/>
</dbReference>
<proteinExistence type="predicted"/>
<organism evidence="6 7">
    <name type="scientific">Papaver somniferum</name>
    <name type="common">Opium poppy</name>
    <dbReference type="NCBI Taxonomy" id="3469"/>
    <lineage>
        <taxon>Eukaryota</taxon>
        <taxon>Viridiplantae</taxon>
        <taxon>Streptophyta</taxon>
        <taxon>Embryophyta</taxon>
        <taxon>Tracheophyta</taxon>
        <taxon>Spermatophyta</taxon>
        <taxon>Magnoliopsida</taxon>
        <taxon>Ranunculales</taxon>
        <taxon>Papaveraceae</taxon>
        <taxon>Papaveroideae</taxon>
        <taxon>Papaver</taxon>
    </lineage>
</organism>
<feature type="compositionally biased region" description="Basic and acidic residues" evidence="5">
    <location>
        <begin position="89"/>
        <end position="99"/>
    </location>
</feature>
<dbReference type="Gene3D" id="1.20.960.30">
    <property type="match status" value="1"/>
</dbReference>
<dbReference type="SMART" id="SM00667">
    <property type="entry name" value="LisH"/>
    <property type="match status" value="1"/>
</dbReference>
<keyword evidence="4" id="KW-0539">Nucleus</keyword>
<dbReference type="InterPro" id="IPR006594">
    <property type="entry name" value="LisH"/>
</dbReference>